<dbReference type="AlphaFoldDB" id="A0A3N9USK2"/>
<gene>
    <name evidence="1" type="ORF">EBB45_09735</name>
</gene>
<protein>
    <recommendedName>
        <fullName evidence="3">Translation initiation factor 2</fullName>
    </recommendedName>
</protein>
<sequence length="98" mass="10806">MNPYNNFNAINNFNNSTNNNGPISDDESTAAKLAILGGFLATLGDAISTYAAVLALEGIQQSKSNNHEKGNNDDRIKELEKQIKYLTKEINKQKKGYK</sequence>
<name>A0A3N9USK2_9BACI</name>
<proteinExistence type="predicted"/>
<reference evidence="1 2" key="1">
    <citation type="journal article" date="2013" name="J. Microbiol.">
        <title>Lysinibacillus chungkukjangi sp. nov., isolated from Chungkukjang, Korean fermented soybean food.</title>
        <authorList>
            <person name="Kim S.J."/>
            <person name="Jang Y.H."/>
            <person name="Hamada M."/>
            <person name="Ahn J.H."/>
            <person name="Weon H.Y."/>
            <person name="Suzuki K."/>
            <person name="Whang K.S."/>
            <person name="Kwon S.W."/>
        </authorList>
    </citation>
    <scope>NUCLEOTIDE SEQUENCE [LARGE SCALE GENOMIC DNA]</scope>
    <source>
        <strain evidence="1 2">MCCC 1A12701</strain>
    </source>
</reference>
<accession>A0A3N9USK2</accession>
<dbReference type="RefSeq" id="WP_124764290.1">
    <property type="nucleotide sequence ID" value="NZ_JAFBDY010000006.1"/>
</dbReference>
<organism evidence="1 2">
    <name type="scientific">Lysinibacillus composti</name>
    <dbReference type="NCBI Taxonomy" id="720633"/>
    <lineage>
        <taxon>Bacteria</taxon>
        <taxon>Bacillati</taxon>
        <taxon>Bacillota</taxon>
        <taxon>Bacilli</taxon>
        <taxon>Bacillales</taxon>
        <taxon>Bacillaceae</taxon>
        <taxon>Lysinibacillus</taxon>
    </lineage>
</organism>
<dbReference type="Proteomes" id="UP000274033">
    <property type="component" value="Unassembled WGS sequence"/>
</dbReference>
<dbReference type="OrthoDB" id="2740326at2"/>
<dbReference type="EMBL" id="RRCT01000007">
    <property type="protein sequence ID" value="RQW74866.1"/>
    <property type="molecule type" value="Genomic_DNA"/>
</dbReference>
<evidence type="ECO:0008006" key="3">
    <source>
        <dbReference type="Google" id="ProtNLM"/>
    </source>
</evidence>
<evidence type="ECO:0000313" key="1">
    <source>
        <dbReference type="EMBL" id="RQW74866.1"/>
    </source>
</evidence>
<keyword evidence="2" id="KW-1185">Reference proteome</keyword>
<comment type="caution">
    <text evidence="1">The sequence shown here is derived from an EMBL/GenBank/DDBJ whole genome shotgun (WGS) entry which is preliminary data.</text>
</comment>
<evidence type="ECO:0000313" key="2">
    <source>
        <dbReference type="Proteomes" id="UP000274033"/>
    </source>
</evidence>